<dbReference type="InParanoid" id="A0A3P8UVM9"/>
<dbReference type="STRING" id="244447.ENSCSEP00000005869"/>
<dbReference type="Gene3D" id="2.130.10.120">
    <property type="entry name" value="Prolyl oligopeptidase, N-terminal domain"/>
    <property type="match status" value="1"/>
</dbReference>
<name>A0A3P8UVM9_CYNSE</name>
<dbReference type="GO" id="GO:0005794">
    <property type="term" value="C:Golgi apparatus"/>
    <property type="evidence" value="ECO:0007669"/>
    <property type="project" value="TreeGrafter"/>
</dbReference>
<keyword evidence="2 6" id="KW-0645">Protease</keyword>
<evidence type="ECO:0000313" key="10">
    <source>
        <dbReference type="Proteomes" id="UP000265120"/>
    </source>
</evidence>
<dbReference type="Ensembl" id="ENSCSET00000005933.1">
    <property type="protein sequence ID" value="ENSCSEP00000005869.1"/>
    <property type="gene ID" value="ENSCSEG00000003789.1"/>
</dbReference>
<dbReference type="SUPFAM" id="SSF53474">
    <property type="entry name" value="alpha/beta-Hydrolases"/>
    <property type="match status" value="1"/>
</dbReference>
<feature type="domain" description="Peptidase S9 prolyl oligopeptidase catalytic" evidence="7">
    <location>
        <begin position="315"/>
        <end position="486"/>
    </location>
</feature>
<keyword evidence="3 6" id="KW-0378">Hydrolase</keyword>
<evidence type="ECO:0000256" key="2">
    <source>
        <dbReference type="ARBA" id="ARBA00022670"/>
    </source>
</evidence>
<dbReference type="GO" id="GO:0004252">
    <property type="term" value="F:serine-type endopeptidase activity"/>
    <property type="evidence" value="ECO:0007669"/>
    <property type="project" value="UniProtKB-UniRule"/>
</dbReference>
<comment type="similarity">
    <text evidence="1 6">Belongs to the peptidase S9A family.</text>
</comment>
<evidence type="ECO:0000259" key="8">
    <source>
        <dbReference type="Pfam" id="PF02897"/>
    </source>
</evidence>
<protein>
    <recommendedName>
        <fullName evidence="6">Prolyl endopeptidase</fullName>
        <ecNumber evidence="6">3.4.21.-</ecNumber>
    </recommendedName>
</protein>
<evidence type="ECO:0000259" key="7">
    <source>
        <dbReference type="Pfam" id="PF00326"/>
    </source>
</evidence>
<dbReference type="Pfam" id="PF00326">
    <property type="entry name" value="Peptidase_S9"/>
    <property type="match status" value="1"/>
</dbReference>
<keyword evidence="10" id="KW-1185">Reference proteome</keyword>
<dbReference type="InterPro" id="IPR023302">
    <property type="entry name" value="Pept_S9A_N"/>
</dbReference>
<dbReference type="FunFam" id="3.40.50.1820:FF:000050">
    <property type="entry name" value="prolyl endopeptidase-like isoform X2"/>
    <property type="match status" value="1"/>
</dbReference>
<dbReference type="InterPro" id="IPR002470">
    <property type="entry name" value="Peptidase_S9A"/>
</dbReference>
<dbReference type="EC" id="3.4.21.-" evidence="6"/>
<organism evidence="9 10">
    <name type="scientific">Cynoglossus semilaevis</name>
    <name type="common">Tongue sole</name>
    <dbReference type="NCBI Taxonomy" id="244447"/>
    <lineage>
        <taxon>Eukaryota</taxon>
        <taxon>Metazoa</taxon>
        <taxon>Chordata</taxon>
        <taxon>Craniata</taxon>
        <taxon>Vertebrata</taxon>
        <taxon>Euteleostomi</taxon>
        <taxon>Actinopterygii</taxon>
        <taxon>Neopterygii</taxon>
        <taxon>Teleostei</taxon>
        <taxon>Neoteleostei</taxon>
        <taxon>Acanthomorphata</taxon>
        <taxon>Carangaria</taxon>
        <taxon>Pleuronectiformes</taxon>
        <taxon>Pleuronectoidei</taxon>
        <taxon>Cynoglossidae</taxon>
        <taxon>Cynoglossinae</taxon>
        <taxon>Cynoglossus</taxon>
    </lineage>
</organism>
<accession>A0A3P8UVM9</accession>
<dbReference type="PRINTS" id="PR00862">
    <property type="entry name" value="PROLIGOPTASE"/>
</dbReference>
<dbReference type="GO" id="GO:0005856">
    <property type="term" value="C:cytoskeleton"/>
    <property type="evidence" value="ECO:0007669"/>
    <property type="project" value="TreeGrafter"/>
</dbReference>
<evidence type="ECO:0000256" key="6">
    <source>
        <dbReference type="RuleBase" id="RU368024"/>
    </source>
</evidence>
<dbReference type="InterPro" id="IPR051543">
    <property type="entry name" value="Serine_Peptidase_S9A"/>
</dbReference>
<dbReference type="OMA" id="NGYWYIT"/>
<evidence type="ECO:0000256" key="1">
    <source>
        <dbReference type="ARBA" id="ARBA00005228"/>
    </source>
</evidence>
<evidence type="ECO:0000256" key="3">
    <source>
        <dbReference type="ARBA" id="ARBA00022801"/>
    </source>
</evidence>
<reference evidence="9 10" key="1">
    <citation type="journal article" date="2014" name="Nat. Genet.">
        <title>Whole-genome sequence of a flatfish provides insights into ZW sex chromosome evolution and adaptation to a benthic lifestyle.</title>
        <authorList>
            <person name="Chen S."/>
            <person name="Zhang G."/>
            <person name="Shao C."/>
            <person name="Huang Q."/>
            <person name="Liu G."/>
            <person name="Zhang P."/>
            <person name="Song W."/>
            <person name="An N."/>
            <person name="Chalopin D."/>
            <person name="Volff J.N."/>
            <person name="Hong Y."/>
            <person name="Li Q."/>
            <person name="Sha Z."/>
            <person name="Zhou H."/>
            <person name="Xie M."/>
            <person name="Yu Q."/>
            <person name="Liu Y."/>
            <person name="Xiang H."/>
            <person name="Wang N."/>
            <person name="Wu K."/>
            <person name="Yang C."/>
            <person name="Zhou Q."/>
            <person name="Liao X."/>
            <person name="Yang L."/>
            <person name="Hu Q."/>
            <person name="Zhang J."/>
            <person name="Meng L."/>
            <person name="Jin L."/>
            <person name="Tian Y."/>
            <person name="Lian J."/>
            <person name="Yang J."/>
            <person name="Miao G."/>
            <person name="Liu S."/>
            <person name="Liang Z."/>
            <person name="Yan F."/>
            <person name="Li Y."/>
            <person name="Sun B."/>
            <person name="Zhang H."/>
            <person name="Zhang J."/>
            <person name="Zhu Y."/>
            <person name="Du M."/>
            <person name="Zhao Y."/>
            <person name="Schartl M."/>
            <person name="Tang Q."/>
            <person name="Wang J."/>
        </authorList>
    </citation>
    <scope>NUCLEOTIDE SEQUENCE</scope>
</reference>
<dbReference type="InterPro" id="IPR001375">
    <property type="entry name" value="Peptidase_S9_cat"/>
</dbReference>
<reference evidence="9" key="2">
    <citation type="submission" date="2025-08" db="UniProtKB">
        <authorList>
            <consortium name="Ensembl"/>
        </authorList>
    </citation>
    <scope>IDENTIFICATION</scope>
</reference>
<dbReference type="PANTHER" id="PTHR11757:SF19">
    <property type="entry name" value="PROLYL ENDOPEPTIDASE-LIKE"/>
    <property type="match status" value="1"/>
</dbReference>
<dbReference type="AlphaFoldDB" id="A0A3P8UVM9"/>
<evidence type="ECO:0000313" key="9">
    <source>
        <dbReference type="Ensembl" id="ENSCSEP00000005869.1"/>
    </source>
</evidence>
<evidence type="ECO:0000256" key="4">
    <source>
        <dbReference type="ARBA" id="ARBA00022825"/>
    </source>
</evidence>
<dbReference type="SUPFAM" id="SSF50993">
    <property type="entry name" value="Peptidase/esterase 'gauge' domain"/>
    <property type="match status" value="1"/>
</dbReference>
<dbReference type="GO" id="GO:0006508">
    <property type="term" value="P:proteolysis"/>
    <property type="evidence" value="ECO:0007669"/>
    <property type="project" value="UniProtKB-KW"/>
</dbReference>
<evidence type="ECO:0000256" key="5">
    <source>
        <dbReference type="ARBA" id="ARBA00045448"/>
    </source>
</evidence>
<keyword evidence="4 6" id="KW-0720">Serine protease</keyword>
<feature type="domain" description="Peptidase S9A N-terminal" evidence="8">
    <location>
        <begin position="34"/>
        <end position="224"/>
    </location>
</feature>
<dbReference type="Gene3D" id="3.40.50.1820">
    <property type="entry name" value="alpha/beta hydrolase"/>
    <property type="match status" value="1"/>
</dbReference>
<dbReference type="PANTHER" id="PTHR11757">
    <property type="entry name" value="PROTEASE FAMILY S9A OLIGOPEPTIDASE"/>
    <property type="match status" value="1"/>
</dbReference>
<comment type="function">
    <text evidence="5">Serine peptidase whose precise substrate specificity remains unclear. Does not cleave peptides after a arginine or lysine residue. Regulates trans-Golgi network morphology and sorting by regulating the membrane binding of the AP-1 complex. May play a role in the regulation of synaptic vesicle exocytosis.</text>
</comment>
<sequence>QVSGADDENRAGSRDRKWSVQRIRLSPAEKHLAATLKWATDQVLFYTTAQGLRSSRVCRLDLSGCVHSITSVYEEQQPDVFVEVALSRDQEVLSINCSSRSSSQVMLLLQQQHRSRPHLVQERQPGLLYHVEHWRGHLIILANTGPGREYQVLQAPLSQPSMVSWVPVFTPDPGTVIKDMDIVGDHCVLTVRTNTNHLVLTVVPLMNQERVYTFHYFQLPSWVCVVETRRAAVPEQTEVLELFIWSPVHSPHLLRDWETTRGHVTVLPLQDGSLVPVTLFHSASVEASRRTPLLLHVYGSYGLDLGMDFCPQKTLLLEGGWALAYCHIRGGAEKGLSWHRQARRGGKERGVQDLQACLQRLFSSGVSCPSLTAITAHSAGAVPVAALCNRQPHLMRAVSLQAPFLDVLGTMEDQSLPLTLEDRDEWGDPVANPKDRLSIASYCPRHNITPQCYPSMLLTAYSDDSRIPLAGVLKYSQQLKEAIDTHFSTNPQPEPNLVLNIKSGASHHGPDDFEQMLEEVMNCWLWSRVPDLDLDPDLDPGLPVLSPLQHFHSVFSF</sequence>
<dbReference type="FunCoup" id="A0A3P8UVM9">
    <property type="interactions" value="159"/>
</dbReference>
<proteinExistence type="inferred from homology"/>
<dbReference type="GeneTree" id="ENSGT00530000063426"/>
<dbReference type="Pfam" id="PF02897">
    <property type="entry name" value="Peptidase_S9_N"/>
    <property type="match status" value="1"/>
</dbReference>
<dbReference type="InterPro" id="IPR029058">
    <property type="entry name" value="AB_hydrolase_fold"/>
</dbReference>
<reference evidence="9" key="3">
    <citation type="submission" date="2025-09" db="UniProtKB">
        <authorList>
            <consortium name="Ensembl"/>
        </authorList>
    </citation>
    <scope>IDENTIFICATION</scope>
</reference>
<dbReference type="Proteomes" id="UP000265120">
    <property type="component" value="Chromosome 12"/>
</dbReference>